<dbReference type="VEuPathDB" id="FungiDB:CIHG_09718"/>
<proteinExistence type="predicted"/>
<sequence length="108" mass="11035">MPTPNEAPRNNERRGGPAAPHLEREVASMIEKNAATGMKTTMTATNVAGIGPDPQLMRVSEDVRALGTGTGVAGKTIGALVANAAVLPKIANTIAVEQTTMVTGDVAN</sequence>
<dbReference type="Proteomes" id="UP000054563">
    <property type="component" value="Unassembled WGS sequence"/>
</dbReference>
<dbReference type="AlphaFoldDB" id="A0A0J8S455"/>
<feature type="compositionally biased region" description="Basic and acidic residues" evidence="1">
    <location>
        <begin position="9"/>
        <end position="22"/>
    </location>
</feature>
<organism evidence="2 3">
    <name type="scientific">Coccidioides immitis H538.4</name>
    <dbReference type="NCBI Taxonomy" id="396776"/>
    <lineage>
        <taxon>Eukaryota</taxon>
        <taxon>Fungi</taxon>
        <taxon>Dikarya</taxon>
        <taxon>Ascomycota</taxon>
        <taxon>Pezizomycotina</taxon>
        <taxon>Eurotiomycetes</taxon>
        <taxon>Eurotiomycetidae</taxon>
        <taxon>Onygenales</taxon>
        <taxon>Onygenaceae</taxon>
        <taxon>Coccidioides</taxon>
    </lineage>
</organism>
<evidence type="ECO:0000313" key="2">
    <source>
        <dbReference type="EMBL" id="KMU91937.1"/>
    </source>
</evidence>
<dbReference type="STRING" id="396776.A0A0J8S455"/>
<evidence type="ECO:0000313" key="3">
    <source>
        <dbReference type="Proteomes" id="UP000054563"/>
    </source>
</evidence>
<accession>A0A0J8S455</accession>
<feature type="region of interest" description="Disordered" evidence="1">
    <location>
        <begin position="1"/>
        <end position="22"/>
    </location>
</feature>
<protein>
    <submittedName>
        <fullName evidence="2">Uncharacterized protein</fullName>
    </submittedName>
</protein>
<dbReference type="EMBL" id="DS017047">
    <property type="protein sequence ID" value="KMU91937.1"/>
    <property type="molecule type" value="Genomic_DNA"/>
</dbReference>
<reference evidence="3" key="1">
    <citation type="journal article" date="2010" name="Genome Res.">
        <title>Population genomic sequencing of Coccidioides fungi reveals recent hybridization and transposon control.</title>
        <authorList>
            <person name="Neafsey D.E."/>
            <person name="Barker B.M."/>
            <person name="Sharpton T.J."/>
            <person name="Stajich J.E."/>
            <person name="Park D.J."/>
            <person name="Whiston E."/>
            <person name="Hung C.-Y."/>
            <person name="McMahan C."/>
            <person name="White J."/>
            <person name="Sykes S."/>
            <person name="Heiman D."/>
            <person name="Young S."/>
            <person name="Zeng Q."/>
            <person name="Abouelleil A."/>
            <person name="Aftuck L."/>
            <person name="Bessette D."/>
            <person name="Brown A."/>
            <person name="FitzGerald M."/>
            <person name="Lui A."/>
            <person name="Macdonald J.P."/>
            <person name="Priest M."/>
            <person name="Orbach M.J."/>
            <person name="Galgiani J.N."/>
            <person name="Kirkland T.N."/>
            <person name="Cole G.T."/>
            <person name="Birren B.W."/>
            <person name="Henn M.R."/>
            <person name="Taylor J.W."/>
            <person name="Rounsley S.D."/>
        </authorList>
    </citation>
    <scope>NUCLEOTIDE SEQUENCE [LARGE SCALE GENOMIC DNA]</scope>
    <source>
        <strain evidence="3">H538.4</strain>
    </source>
</reference>
<evidence type="ECO:0000256" key="1">
    <source>
        <dbReference type="SAM" id="MobiDB-lite"/>
    </source>
</evidence>
<gene>
    <name evidence="2" type="ORF">CIHG_09718</name>
</gene>
<name>A0A0J8S455_COCIT</name>